<evidence type="ECO:0000313" key="2">
    <source>
        <dbReference type="EMBL" id="QHU35161.1"/>
    </source>
</evidence>
<dbReference type="EMBL" id="MN740584">
    <property type="protein sequence ID" value="QHU35161.1"/>
    <property type="molecule type" value="Genomic_DNA"/>
</dbReference>
<organism evidence="2">
    <name type="scientific">viral metagenome</name>
    <dbReference type="NCBI Taxonomy" id="1070528"/>
    <lineage>
        <taxon>unclassified sequences</taxon>
        <taxon>metagenomes</taxon>
        <taxon>organismal metagenomes</taxon>
    </lineage>
</organism>
<protein>
    <submittedName>
        <fullName evidence="2">Uncharacterized protein</fullName>
    </submittedName>
</protein>
<evidence type="ECO:0000256" key="1">
    <source>
        <dbReference type="SAM" id="Coils"/>
    </source>
</evidence>
<keyword evidence="1" id="KW-0175">Coiled coil</keyword>
<dbReference type="AlphaFoldDB" id="A0A6C0LZI3"/>
<accession>A0A6C0LZI3</accession>
<name>A0A6C0LZI3_9ZZZZ</name>
<sequence length="71" mass="8171">MGNLCYKDNSSDYSLLNENKTNNIDNMQALINKLTIGVKNLEDDVKSLENDNTRLKKINQTLLSRVVEQRE</sequence>
<feature type="coiled-coil region" evidence="1">
    <location>
        <begin position="24"/>
        <end position="65"/>
    </location>
</feature>
<proteinExistence type="predicted"/>
<reference evidence="2" key="1">
    <citation type="journal article" date="2020" name="Nature">
        <title>Giant virus diversity and host interactions through global metagenomics.</title>
        <authorList>
            <person name="Schulz F."/>
            <person name="Roux S."/>
            <person name="Paez-Espino D."/>
            <person name="Jungbluth S."/>
            <person name="Walsh D.A."/>
            <person name="Denef V.J."/>
            <person name="McMahon K.D."/>
            <person name="Konstantinidis K.T."/>
            <person name="Eloe-Fadrosh E.A."/>
            <person name="Kyrpides N.C."/>
            <person name="Woyke T."/>
        </authorList>
    </citation>
    <scope>NUCLEOTIDE SEQUENCE</scope>
    <source>
        <strain evidence="2">GVMAG-S-1017745-26</strain>
    </source>
</reference>